<sequence length="335" mass="37259">MAFDDRLGTILLGTWVCSMLYAEVLRYTWFYFKNFPRDSFLLKALVAATVLSDTASLAADCADVYLNSVTHWGDQAFILNQYWPVTLYLSTTGITAALVQSFLTVRYYSLTHNWIFALVTFVFIACALASCEATAITLAMHPAYNDRFKSRIYVIVWSSTTAVADIVISAALIMQLRSMRSSFASTESAIKRLIRQTIQTGTASSAIAICILVSFVVNNASNIESMFVFILGRIYVLTLLLNVNMRTSAHKDVIAMSTDSENRRHARGNPAVSLDGIQIHRTIVRMEEDDDSAKAKPPYDSSVFPLNPQHDSNSNTDHHLATLESIRKGPHSLDS</sequence>
<reference evidence="4 5" key="1">
    <citation type="submission" date="2014-04" db="EMBL/GenBank/DDBJ databases">
        <title>Evolutionary Origins and Diversification of the Mycorrhizal Mutualists.</title>
        <authorList>
            <consortium name="DOE Joint Genome Institute"/>
            <consortium name="Mycorrhizal Genomics Consortium"/>
            <person name="Kohler A."/>
            <person name="Kuo A."/>
            <person name="Nagy L.G."/>
            <person name="Floudas D."/>
            <person name="Copeland A."/>
            <person name="Barry K.W."/>
            <person name="Cichocki N."/>
            <person name="Veneault-Fourrey C."/>
            <person name="LaButti K."/>
            <person name="Lindquist E.A."/>
            <person name="Lipzen A."/>
            <person name="Lundell T."/>
            <person name="Morin E."/>
            <person name="Murat C."/>
            <person name="Riley R."/>
            <person name="Ohm R."/>
            <person name="Sun H."/>
            <person name="Tunlid A."/>
            <person name="Henrissat B."/>
            <person name="Grigoriev I.V."/>
            <person name="Hibbett D.S."/>
            <person name="Martin F."/>
        </authorList>
    </citation>
    <scope>NUCLEOTIDE SEQUENCE [LARGE SCALE GENOMIC DNA]</scope>
    <source>
        <strain evidence="4 5">FD-317 M1</strain>
    </source>
</reference>
<feature type="transmembrane region" description="Helical" evidence="2">
    <location>
        <begin position="197"/>
        <end position="217"/>
    </location>
</feature>
<name>A0A0D0CRJ8_9AGAR</name>
<evidence type="ECO:0000313" key="4">
    <source>
        <dbReference type="EMBL" id="KIK61862.1"/>
    </source>
</evidence>
<feature type="transmembrane region" description="Helical" evidence="2">
    <location>
        <begin position="152"/>
        <end position="176"/>
    </location>
</feature>
<organism evidence="4 5">
    <name type="scientific">Collybiopsis luxurians FD-317 M1</name>
    <dbReference type="NCBI Taxonomy" id="944289"/>
    <lineage>
        <taxon>Eukaryota</taxon>
        <taxon>Fungi</taxon>
        <taxon>Dikarya</taxon>
        <taxon>Basidiomycota</taxon>
        <taxon>Agaricomycotina</taxon>
        <taxon>Agaricomycetes</taxon>
        <taxon>Agaricomycetidae</taxon>
        <taxon>Agaricales</taxon>
        <taxon>Marasmiineae</taxon>
        <taxon>Omphalotaceae</taxon>
        <taxon>Collybiopsis</taxon>
        <taxon>Collybiopsis luxurians</taxon>
    </lineage>
</organism>
<dbReference type="Proteomes" id="UP000053593">
    <property type="component" value="Unassembled WGS sequence"/>
</dbReference>
<dbReference type="PANTHER" id="PTHR40465">
    <property type="entry name" value="CHROMOSOME 1, WHOLE GENOME SHOTGUN SEQUENCE"/>
    <property type="match status" value="1"/>
</dbReference>
<evidence type="ECO:0000259" key="3">
    <source>
        <dbReference type="Pfam" id="PF20152"/>
    </source>
</evidence>
<feature type="transmembrane region" description="Helical" evidence="2">
    <location>
        <begin position="82"/>
        <end position="103"/>
    </location>
</feature>
<evidence type="ECO:0000313" key="5">
    <source>
        <dbReference type="Proteomes" id="UP000053593"/>
    </source>
</evidence>
<dbReference type="OrthoDB" id="2993818at2759"/>
<feature type="transmembrane region" description="Helical" evidence="2">
    <location>
        <begin position="115"/>
        <end position="140"/>
    </location>
</feature>
<proteinExistence type="predicted"/>
<dbReference type="PANTHER" id="PTHR40465:SF1">
    <property type="entry name" value="DUF6534 DOMAIN-CONTAINING PROTEIN"/>
    <property type="match status" value="1"/>
</dbReference>
<feature type="transmembrane region" description="Helical" evidence="2">
    <location>
        <begin position="223"/>
        <end position="241"/>
    </location>
</feature>
<evidence type="ECO:0000256" key="1">
    <source>
        <dbReference type="SAM" id="MobiDB-lite"/>
    </source>
</evidence>
<keyword evidence="2" id="KW-0472">Membrane</keyword>
<dbReference type="AlphaFoldDB" id="A0A0D0CRJ8"/>
<protein>
    <recommendedName>
        <fullName evidence="3">DUF6534 domain-containing protein</fullName>
    </recommendedName>
</protein>
<keyword evidence="2" id="KW-0812">Transmembrane</keyword>
<keyword evidence="2" id="KW-1133">Transmembrane helix</keyword>
<dbReference type="InterPro" id="IPR045339">
    <property type="entry name" value="DUF6534"/>
</dbReference>
<feature type="domain" description="DUF6534" evidence="3">
    <location>
        <begin position="161"/>
        <end position="247"/>
    </location>
</feature>
<dbReference type="Pfam" id="PF20152">
    <property type="entry name" value="DUF6534"/>
    <property type="match status" value="1"/>
</dbReference>
<gene>
    <name evidence="4" type="ORF">GYMLUDRAFT_243032</name>
</gene>
<keyword evidence="5" id="KW-1185">Reference proteome</keyword>
<evidence type="ECO:0000256" key="2">
    <source>
        <dbReference type="SAM" id="Phobius"/>
    </source>
</evidence>
<feature type="compositionally biased region" description="Basic and acidic residues" evidence="1">
    <location>
        <begin position="316"/>
        <end position="335"/>
    </location>
</feature>
<feature type="region of interest" description="Disordered" evidence="1">
    <location>
        <begin position="287"/>
        <end position="335"/>
    </location>
</feature>
<accession>A0A0D0CRJ8</accession>
<dbReference type="EMBL" id="KN834769">
    <property type="protein sequence ID" value="KIK61862.1"/>
    <property type="molecule type" value="Genomic_DNA"/>
</dbReference>
<dbReference type="HOGENOM" id="CLU_046025_6_0_1"/>